<keyword evidence="1" id="KW-0732">Signal</keyword>
<evidence type="ECO:0000313" key="2">
    <source>
        <dbReference type="EMBL" id="NHZ89317.1"/>
    </source>
</evidence>
<protein>
    <recommendedName>
        <fullName evidence="4">DUF3617 domain-containing protein</fullName>
    </recommendedName>
</protein>
<sequence>MKKILVLVTLALALPFHAFADDKAPWEGTYKPIKGKYEIYGGSLHEQKAPGRNDSKVAFRVEGTAAKDMFDAMQPDEKLKCTDAAGYRERRKDNLFCTYETDSGYNCYFGFDLRTGKSIGGASC</sequence>
<evidence type="ECO:0008006" key="4">
    <source>
        <dbReference type="Google" id="ProtNLM"/>
    </source>
</evidence>
<evidence type="ECO:0000313" key="3">
    <source>
        <dbReference type="Proteomes" id="UP000609726"/>
    </source>
</evidence>
<accession>A0ABX0NR57</accession>
<name>A0ABX0NR57_9BURK</name>
<dbReference type="EMBL" id="WHJH01000008">
    <property type="protein sequence ID" value="NHZ89317.1"/>
    <property type="molecule type" value="Genomic_DNA"/>
</dbReference>
<organism evidence="2 3">
    <name type="scientific">Massilia mucilaginosa</name>
    <dbReference type="NCBI Taxonomy" id="2609282"/>
    <lineage>
        <taxon>Bacteria</taxon>
        <taxon>Pseudomonadati</taxon>
        <taxon>Pseudomonadota</taxon>
        <taxon>Betaproteobacteria</taxon>
        <taxon>Burkholderiales</taxon>
        <taxon>Oxalobacteraceae</taxon>
        <taxon>Telluria group</taxon>
        <taxon>Massilia</taxon>
    </lineage>
</organism>
<gene>
    <name evidence="2" type="ORF">F2P45_09870</name>
</gene>
<proteinExistence type="predicted"/>
<dbReference type="Proteomes" id="UP000609726">
    <property type="component" value="Unassembled WGS sequence"/>
</dbReference>
<comment type="caution">
    <text evidence="2">The sequence shown here is derived from an EMBL/GenBank/DDBJ whole genome shotgun (WGS) entry which is preliminary data.</text>
</comment>
<dbReference type="RefSeq" id="WP_166873566.1">
    <property type="nucleotide sequence ID" value="NZ_WHJH01000008.1"/>
</dbReference>
<feature type="signal peptide" evidence="1">
    <location>
        <begin position="1"/>
        <end position="20"/>
    </location>
</feature>
<evidence type="ECO:0000256" key="1">
    <source>
        <dbReference type="SAM" id="SignalP"/>
    </source>
</evidence>
<reference evidence="2 3" key="1">
    <citation type="submission" date="2019-10" db="EMBL/GenBank/DDBJ databases">
        <title>Taxonomy of Antarctic Massilia spp.: description of Massilia rubra sp. nov., Massilia aquatica sp. nov., Massilia mucilaginosa sp. nov., Massilia frigida sp. nov. isolated from streams, lakes and regoliths.</title>
        <authorList>
            <person name="Holochova P."/>
            <person name="Sedlacek I."/>
            <person name="Kralova S."/>
            <person name="Maslanova I."/>
            <person name="Busse H.-J."/>
            <person name="Stankova E."/>
            <person name="Vrbovska V."/>
            <person name="Kovarovic V."/>
            <person name="Bartak M."/>
            <person name="Svec P."/>
            <person name="Pantucek R."/>
        </authorList>
    </citation>
    <scope>NUCLEOTIDE SEQUENCE [LARGE SCALE GENOMIC DNA]</scope>
    <source>
        <strain evidence="2 3">CCM 8733</strain>
    </source>
</reference>
<feature type="chain" id="PRO_5045971307" description="DUF3617 domain-containing protein" evidence="1">
    <location>
        <begin position="21"/>
        <end position="124"/>
    </location>
</feature>
<keyword evidence="3" id="KW-1185">Reference proteome</keyword>